<feature type="transmembrane region" description="Helical" evidence="1">
    <location>
        <begin position="23"/>
        <end position="45"/>
    </location>
</feature>
<accession>A0A7W7HVD0</accession>
<dbReference type="EMBL" id="JACHNH010000001">
    <property type="protein sequence ID" value="MBB4761429.1"/>
    <property type="molecule type" value="Genomic_DNA"/>
</dbReference>
<evidence type="ECO:0000256" key="1">
    <source>
        <dbReference type="SAM" id="Phobius"/>
    </source>
</evidence>
<comment type="caution">
    <text evidence="2">The sequence shown here is derived from an EMBL/GenBank/DDBJ whole genome shotgun (WGS) entry which is preliminary data.</text>
</comment>
<organism evidence="2 3">
    <name type="scientific">Actinoplanes digitatis</name>
    <dbReference type="NCBI Taxonomy" id="1868"/>
    <lineage>
        <taxon>Bacteria</taxon>
        <taxon>Bacillati</taxon>
        <taxon>Actinomycetota</taxon>
        <taxon>Actinomycetes</taxon>
        <taxon>Micromonosporales</taxon>
        <taxon>Micromonosporaceae</taxon>
        <taxon>Actinoplanes</taxon>
    </lineage>
</organism>
<keyword evidence="3" id="KW-1185">Reference proteome</keyword>
<dbReference type="AlphaFoldDB" id="A0A7W7HVD0"/>
<proteinExistence type="predicted"/>
<name>A0A7W7HVD0_9ACTN</name>
<dbReference type="Proteomes" id="UP000578112">
    <property type="component" value="Unassembled WGS sequence"/>
</dbReference>
<feature type="transmembrane region" description="Helical" evidence="1">
    <location>
        <begin position="51"/>
        <end position="72"/>
    </location>
</feature>
<gene>
    <name evidence="2" type="ORF">BJ971_001985</name>
</gene>
<keyword evidence="1" id="KW-1133">Transmembrane helix</keyword>
<keyword evidence="1" id="KW-0812">Transmembrane</keyword>
<dbReference type="RefSeq" id="WP_184991827.1">
    <property type="nucleotide sequence ID" value="NZ_BOMK01000030.1"/>
</dbReference>
<evidence type="ECO:0000313" key="3">
    <source>
        <dbReference type="Proteomes" id="UP000578112"/>
    </source>
</evidence>
<reference evidence="2 3" key="1">
    <citation type="submission" date="2020-08" db="EMBL/GenBank/DDBJ databases">
        <title>Sequencing the genomes of 1000 actinobacteria strains.</title>
        <authorList>
            <person name="Klenk H.-P."/>
        </authorList>
    </citation>
    <scope>NUCLEOTIDE SEQUENCE [LARGE SCALE GENOMIC DNA]</scope>
    <source>
        <strain evidence="2 3">DSM 43149</strain>
    </source>
</reference>
<protein>
    <submittedName>
        <fullName evidence="2">Uncharacterized protein</fullName>
    </submittedName>
</protein>
<sequence>MTGWQQNTPVPPPRRRPIEFRRVAIGFGIAMGVNLLILVPMLFGLGTQDGVIFGGFLYLILQVLLVPGLLVTGIVQTIRQDGGIGVGLMIGWAIGGLVSFGGCIALLNAGGV</sequence>
<evidence type="ECO:0000313" key="2">
    <source>
        <dbReference type="EMBL" id="MBB4761429.1"/>
    </source>
</evidence>
<feature type="transmembrane region" description="Helical" evidence="1">
    <location>
        <begin position="84"/>
        <end position="107"/>
    </location>
</feature>
<keyword evidence="1" id="KW-0472">Membrane</keyword>